<protein>
    <recommendedName>
        <fullName evidence="3">VWFA domain-containing protein</fullName>
    </recommendedName>
</protein>
<dbReference type="OrthoDB" id="3554680at2759"/>
<evidence type="ECO:0000313" key="1">
    <source>
        <dbReference type="EMBL" id="RUP51457.1"/>
    </source>
</evidence>
<comment type="caution">
    <text evidence="1">The sequence shown here is derived from an EMBL/GenBank/DDBJ whole genome shotgun (WGS) entry which is preliminary data.</text>
</comment>
<evidence type="ECO:0000313" key="2">
    <source>
        <dbReference type="Proteomes" id="UP000268093"/>
    </source>
</evidence>
<proteinExistence type="predicted"/>
<dbReference type="Proteomes" id="UP000268093">
    <property type="component" value="Unassembled WGS sequence"/>
</dbReference>
<evidence type="ECO:0008006" key="3">
    <source>
        <dbReference type="Google" id="ProtNLM"/>
    </source>
</evidence>
<dbReference type="EMBL" id="RBNI01000720">
    <property type="protein sequence ID" value="RUP51457.1"/>
    <property type="molecule type" value="Genomic_DNA"/>
</dbReference>
<organism evidence="1 2">
    <name type="scientific">Jimgerdemannia flammicorona</name>
    <dbReference type="NCBI Taxonomy" id="994334"/>
    <lineage>
        <taxon>Eukaryota</taxon>
        <taxon>Fungi</taxon>
        <taxon>Fungi incertae sedis</taxon>
        <taxon>Mucoromycota</taxon>
        <taxon>Mucoromycotina</taxon>
        <taxon>Endogonomycetes</taxon>
        <taxon>Endogonales</taxon>
        <taxon>Endogonaceae</taxon>
        <taxon>Jimgerdemannia</taxon>
    </lineage>
</organism>
<dbReference type="InterPro" id="IPR036465">
    <property type="entry name" value="vWFA_dom_sf"/>
</dbReference>
<keyword evidence="2" id="KW-1185">Reference proteome</keyword>
<accession>A0A433DKX9</accession>
<name>A0A433DKX9_9FUNG</name>
<sequence>MSAVLASTAPASVTQTIAVPQPLSWRVDLEINDHNDHNDHSKPQTVSFNEVNTVFAVDISGSVAGGVLVTEKNLVKAVATDPRHLTNSKVVAWDHGPRDPVPLSEIDRLAASGGTSPECILTCNSSAHAIEQSGAWFLVTDGDIDSHSVERFASQIVKHNITHIPAVIVVVGYSVTSNQIPAKANISVGASVFFLADHCLFLYADSTEWNAGKRLFYLLQAKGCFEHLGVVESISQSVQWSDLPVVVPEVLSDILLPKTEARAGGGITRLNDSLYIRIDTLLNPGTCLTQADLHDIFNDEATRMTFFHACKARGLLQNLRSFISRHKIEEITSVEDFANAQAILRRLTQARQSAAPIETLLALQSQLRDAYRQNEQHNRDNFLVRRADARAHNAILELALRELFEIERAGYSADQLGRLSNRAARADIVSENELTNQLDDLNFDPAGTDSFRRECPICCEEDAVMAITCKVLPSDKVEANTNDFALNFPLACGSATHNADVISAQIACYQCANYTVSEFGRTIVREEATVVVPLVSLAKNAKLWRTRLAVALTNRIQVGNLVQLFMAVLDETLEHKGWARAEDGDAEVRFRRDALEWTLGMLWREFRTRKNFLETGEMVQFPNAVAFVIEEASSAGGSVEPWLIRYPIEGFLRIMRLAKRFNVPGLPLDKGSHLFHTRIMALLVDNYHAHIKRGGLDIAANRIWAALYDLRHGKTPIEGTARLVMNIDDLIHPSSLKNVKDYLISIGREPTFPFPAATTILLRRLLEIKNHDSVAHCFVELRAHDTAVIQALEHPDQVADQDALDILNEMFFPELAHDSHITSQFVPFVTPYGPSVAKCEYCDELFAPPGTEDTVEMLALKFRQGRQAHFIKHLNAFGDTGLPLRAPIVNGRLMPPSKHYNLHHNVVAVYAELSEDERKALLETGSVGEAGWAEEQRASMEAFANAVVERIVGVDLRGNIYDHNMEEDVWNVLKSFWEIVRRDGFEPEKKQVRMVEKLRMELKMLGWSTKEETEGLTGV</sequence>
<dbReference type="AlphaFoldDB" id="A0A433DKX9"/>
<reference evidence="1 2" key="1">
    <citation type="journal article" date="2018" name="New Phytol.">
        <title>Phylogenomics of Endogonaceae and evolution of mycorrhizas within Mucoromycota.</title>
        <authorList>
            <person name="Chang Y."/>
            <person name="Desiro A."/>
            <person name="Na H."/>
            <person name="Sandor L."/>
            <person name="Lipzen A."/>
            <person name="Clum A."/>
            <person name="Barry K."/>
            <person name="Grigoriev I.V."/>
            <person name="Martin F.M."/>
            <person name="Stajich J.E."/>
            <person name="Smith M.E."/>
            <person name="Bonito G."/>
            <person name="Spatafora J.W."/>
        </authorList>
    </citation>
    <scope>NUCLEOTIDE SEQUENCE [LARGE SCALE GENOMIC DNA]</scope>
    <source>
        <strain evidence="1 2">GMNB39</strain>
    </source>
</reference>
<gene>
    <name evidence="1" type="ORF">BC936DRAFT_148104</name>
</gene>
<dbReference type="SUPFAM" id="SSF53300">
    <property type="entry name" value="vWA-like"/>
    <property type="match status" value="1"/>
</dbReference>